<dbReference type="EMBL" id="MEHK01000002">
    <property type="protein sequence ID" value="OEJ22599.1"/>
    <property type="molecule type" value="Genomic_DNA"/>
</dbReference>
<proteinExistence type="predicted"/>
<keyword evidence="2" id="KW-1185">Reference proteome</keyword>
<gene>
    <name evidence="1" type="ORF">BGK67_34405</name>
</gene>
<sequence length="93" mass="10045">MLFLYLDAAVCRHLTLVGPAHPWTGAKFSSAWGTRVILDTTVVQPDLVAEIRADTSIDRGGVYRQPIRYVRLRLDASVEDVPRLGGGPAAVAG</sequence>
<dbReference type="Proteomes" id="UP000095705">
    <property type="component" value="Unassembled WGS sequence"/>
</dbReference>
<protein>
    <submittedName>
        <fullName evidence="1">Uncharacterized protein</fullName>
    </submittedName>
</protein>
<name>A0A1E5P0K3_9ACTN</name>
<dbReference type="RefSeq" id="WP_069924644.1">
    <property type="nucleotide sequence ID" value="NZ_MEHK01000002.1"/>
</dbReference>
<reference evidence="1 2" key="1">
    <citation type="submission" date="2016-08" db="EMBL/GenBank/DDBJ databases">
        <title>The complete genome of Streptomyces subrutilus 10-1-1.</title>
        <authorList>
            <person name="Chen X."/>
        </authorList>
    </citation>
    <scope>NUCLEOTIDE SEQUENCE [LARGE SCALE GENOMIC DNA]</scope>
    <source>
        <strain evidence="1 2">10-1-1</strain>
    </source>
</reference>
<dbReference type="STRING" id="36818.BGK67_34405"/>
<accession>A0A1E5P0K3</accession>
<evidence type="ECO:0000313" key="2">
    <source>
        <dbReference type="Proteomes" id="UP000095705"/>
    </source>
</evidence>
<organism evidence="1 2">
    <name type="scientific">Streptomyces subrutilus</name>
    <dbReference type="NCBI Taxonomy" id="36818"/>
    <lineage>
        <taxon>Bacteria</taxon>
        <taxon>Bacillati</taxon>
        <taxon>Actinomycetota</taxon>
        <taxon>Actinomycetes</taxon>
        <taxon>Kitasatosporales</taxon>
        <taxon>Streptomycetaceae</taxon>
        <taxon>Streptomyces</taxon>
    </lineage>
</organism>
<comment type="caution">
    <text evidence="1">The sequence shown here is derived from an EMBL/GenBank/DDBJ whole genome shotgun (WGS) entry which is preliminary data.</text>
</comment>
<dbReference type="AlphaFoldDB" id="A0A1E5P0K3"/>
<evidence type="ECO:0000313" key="1">
    <source>
        <dbReference type="EMBL" id="OEJ22599.1"/>
    </source>
</evidence>